<name>A0A3E1RCF1_9BURK</name>
<dbReference type="NCBIfam" id="TIGR03054">
    <property type="entry name" value="photo_alph_chp1"/>
    <property type="match status" value="1"/>
</dbReference>
<dbReference type="AlphaFoldDB" id="A0A3E1RCF1"/>
<dbReference type="RefSeq" id="WP_117177136.1">
    <property type="nucleotide sequence ID" value="NZ_QFZK01000005.1"/>
</dbReference>
<dbReference type="InterPro" id="IPR017495">
    <property type="entry name" value="PuhC"/>
</dbReference>
<gene>
    <name evidence="1" type="ORF">DIC66_11215</name>
</gene>
<organism evidence="1 2">
    <name type="scientific">Rhodoferax lacus</name>
    <dbReference type="NCBI Taxonomy" id="2184758"/>
    <lineage>
        <taxon>Bacteria</taxon>
        <taxon>Pseudomonadati</taxon>
        <taxon>Pseudomonadota</taxon>
        <taxon>Betaproteobacteria</taxon>
        <taxon>Burkholderiales</taxon>
        <taxon>Comamonadaceae</taxon>
        <taxon>Rhodoferax</taxon>
    </lineage>
</organism>
<dbReference type="EMBL" id="QFZK01000005">
    <property type="protein sequence ID" value="RFO97046.1"/>
    <property type="molecule type" value="Genomic_DNA"/>
</dbReference>
<evidence type="ECO:0000313" key="1">
    <source>
        <dbReference type="EMBL" id="RFO97046.1"/>
    </source>
</evidence>
<comment type="caution">
    <text evidence="1">The sequence shown here is derived from an EMBL/GenBank/DDBJ whole genome shotgun (WGS) entry which is preliminary data.</text>
</comment>
<sequence>MSTLNAPRAFNPMLLLAAAALSSLLLVVFARWNGAPAPQFDSPVTHSRALMFEDTASGAVSVRDMSSGAQVALFEGEQGFVRGVLRAMARERKLQSADRHAPLLLQNHADGSLSLYDASTGERIHLESFGHTQRETFARLQDSTAQSHTPTSIAK</sequence>
<protein>
    <submittedName>
        <fullName evidence="1">Photosynthetic complex assembly protein PuhC</fullName>
    </submittedName>
</protein>
<dbReference type="OrthoDB" id="8563737at2"/>
<dbReference type="InterPro" id="IPR011044">
    <property type="entry name" value="Quino_amine_DH_bsu"/>
</dbReference>
<reference evidence="1 2" key="1">
    <citation type="submission" date="2018-05" db="EMBL/GenBank/DDBJ databases">
        <title>Rhodoferax soyangensis sp.nov., isolated from an oligotrophic freshwater lake.</title>
        <authorList>
            <person name="Park M."/>
        </authorList>
    </citation>
    <scope>NUCLEOTIDE SEQUENCE [LARGE SCALE GENOMIC DNA]</scope>
    <source>
        <strain evidence="1 2">IMCC26218</strain>
    </source>
</reference>
<dbReference type="SUPFAM" id="SSF50969">
    <property type="entry name" value="YVTN repeat-like/Quinoprotein amine dehydrogenase"/>
    <property type="match status" value="1"/>
</dbReference>
<dbReference type="Proteomes" id="UP000260665">
    <property type="component" value="Unassembled WGS sequence"/>
</dbReference>
<keyword evidence="2" id="KW-1185">Reference proteome</keyword>
<accession>A0A3E1RCF1</accession>
<evidence type="ECO:0000313" key="2">
    <source>
        <dbReference type="Proteomes" id="UP000260665"/>
    </source>
</evidence>
<proteinExistence type="predicted"/>